<reference evidence="1 2" key="1">
    <citation type="submission" date="2020-12" db="EMBL/GenBank/DDBJ databases">
        <title>Novel Thalassolituus-related marine hydrocarbonoclastic bacteria mediated algae-derived hydrocarbons mineralization in twilight zone of the northern South China Sea.</title>
        <authorList>
            <person name="Dong C."/>
        </authorList>
    </citation>
    <scope>NUCLEOTIDE SEQUENCE [LARGE SCALE GENOMIC DNA]</scope>
    <source>
        <strain evidence="1 2">IMCC1826</strain>
    </source>
</reference>
<dbReference type="EMBL" id="JAEDAH010000105">
    <property type="protein sequence ID" value="MCA6065458.1"/>
    <property type="molecule type" value="Genomic_DNA"/>
</dbReference>
<evidence type="ECO:0000313" key="2">
    <source>
        <dbReference type="Proteomes" id="UP000714380"/>
    </source>
</evidence>
<sequence length="185" mass="20647">MSLTINNLYPQQVHALESIRSSGNYLDHEMVGHWLAVRVREAKSENPWGYDKFSGEKGDGYLIPPVGVRINSQEDTISVTFSAKNVGFSTPVAITAEIERLLRVGSHWVGENTDAASDRIETFLKTCAMQISNAYTENKRWGLVIVAYPFANADGTFSVENVLINSAVRFESDDILISLKSEYLR</sequence>
<accession>A0ABS7ZUL6</accession>
<name>A0ABS7ZUL6_9GAMM</name>
<organism evidence="1 2">
    <name type="scientific">Thalassolituus marinus</name>
    <dbReference type="NCBI Taxonomy" id="671053"/>
    <lineage>
        <taxon>Bacteria</taxon>
        <taxon>Pseudomonadati</taxon>
        <taxon>Pseudomonadota</taxon>
        <taxon>Gammaproteobacteria</taxon>
        <taxon>Oceanospirillales</taxon>
        <taxon>Oceanospirillaceae</taxon>
        <taxon>Thalassolituus</taxon>
    </lineage>
</organism>
<comment type="caution">
    <text evidence="1">The sequence shown here is derived from an EMBL/GenBank/DDBJ whole genome shotgun (WGS) entry which is preliminary data.</text>
</comment>
<protein>
    <recommendedName>
        <fullName evidence="3">RES domain-containing protein</fullName>
    </recommendedName>
</protein>
<keyword evidence="2" id="KW-1185">Reference proteome</keyword>
<evidence type="ECO:0000313" key="1">
    <source>
        <dbReference type="EMBL" id="MCA6065458.1"/>
    </source>
</evidence>
<dbReference type="RefSeq" id="WP_225677413.1">
    <property type="nucleotide sequence ID" value="NZ_JAEDAH010000105.1"/>
</dbReference>
<gene>
    <name evidence="1" type="ORF">I9W95_17815</name>
</gene>
<evidence type="ECO:0008006" key="3">
    <source>
        <dbReference type="Google" id="ProtNLM"/>
    </source>
</evidence>
<proteinExistence type="predicted"/>
<dbReference type="Proteomes" id="UP000714380">
    <property type="component" value="Unassembled WGS sequence"/>
</dbReference>